<reference evidence="1 2" key="1">
    <citation type="submission" date="2024-02" db="EMBL/GenBank/DDBJ databases">
        <title>De novo assembly and annotation of 12 fungi associated with fruit tree decline syndrome in Ontario, Canada.</title>
        <authorList>
            <person name="Sulman M."/>
            <person name="Ellouze W."/>
            <person name="Ilyukhin E."/>
        </authorList>
    </citation>
    <scope>NUCLEOTIDE SEQUENCE [LARGE SCALE GENOMIC DNA]</scope>
    <source>
        <strain evidence="1 2">M11/M66-122</strain>
    </source>
</reference>
<dbReference type="PANTHER" id="PTHR42060:SF1">
    <property type="entry name" value="NHL REPEAT-CONTAINING PROTEIN"/>
    <property type="match status" value="1"/>
</dbReference>
<accession>A0AAN9YPF4</accession>
<protein>
    <recommendedName>
        <fullName evidence="3">Six-bladed beta-propeller-like protein</fullName>
    </recommendedName>
</protein>
<proteinExistence type="predicted"/>
<keyword evidence="2" id="KW-1185">Reference proteome</keyword>
<dbReference type="EMBL" id="JAKJXP020000041">
    <property type="protein sequence ID" value="KAK7752166.1"/>
    <property type="molecule type" value="Genomic_DNA"/>
</dbReference>
<gene>
    <name evidence="1" type="ORF">SLS62_005910</name>
</gene>
<dbReference type="PANTHER" id="PTHR42060">
    <property type="entry name" value="NHL REPEAT-CONTAINING PROTEIN-RELATED"/>
    <property type="match status" value="1"/>
</dbReference>
<dbReference type="SUPFAM" id="SSF63829">
    <property type="entry name" value="Calcium-dependent phosphotriesterase"/>
    <property type="match status" value="1"/>
</dbReference>
<organism evidence="1 2">
    <name type="scientific">Diatrype stigma</name>
    <dbReference type="NCBI Taxonomy" id="117547"/>
    <lineage>
        <taxon>Eukaryota</taxon>
        <taxon>Fungi</taxon>
        <taxon>Dikarya</taxon>
        <taxon>Ascomycota</taxon>
        <taxon>Pezizomycotina</taxon>
        <taxon>Sordariomycetes</taxon>
        <taxon>Xylariomycetidae</taxon>
        <taxon>Xylariales</taxon>
        <taxon>Diatrypaceae</taxon>
        <taxon>Diatrype</taxon>
    </lineage>
</organism>
<sequence>MIEDDSISEIVLLTQLPTDSWFQGTALRPDGRVLASRLDLPELYLFNPKDPESEPVLLHTFPEASGLVDVCPLKGCHDEFAVISGVFDIPNATFEKPTIWRVKLSPKDDVPPTVSCIGEVAGAGFVAGMIAATEKTLLIADSSNYCIWRVDIATAKSSVLSKGESMVALSEEEPYGINAVCITDRFAYFGNESTGCLGRVPVKFGPDGSDDGWDIHATGPAQVVSDEIPHSDGLTLTKDGNVAYSANYVNGELRRIDIDDATGKGTTTMLMDNLVTPASLQLVYDDNTSGKAKMLCLCLGEIDISWVRDDGDGSWSDIANINESVTVTVTTEVVETS</sequence>
<dbReference type="Gene3D" id="2.120.10.30">
    <property type="entry name" value="TolB, C-terminal domain"/>
    <property type="match status" value="1"/>
</dbReference>
<dbReference type="InterPro" id="IPR011042">
    <property type="entry name" value="6-blade_b-propeller_TolB-like"/>
</dbReference>
<dbReference type="InterPro" id="IPR052998">
    <property type="entry name" value="Hetero-Diels-Alderase-like"/>
</dbReference>
<comment type="caution">
    <text evidence="1">The sequence shown here is derived from an EMBL/GenBank/DDBJ whole genome shotgun (WGS) entry which is preliminary data.</text>
</comment>
<name>A0AAN9YPF4_9PEZI</name>
<dbReference type="Proteomes" id="UP001320420">
    <property type="component" value="Unassembled WGS sequence"/>
</dbReference>
<evidence type="ECO:0008006" key="3">
    <source>
        <dbReference type="Google" id="ProtNLM"/>
    </source>
</evidence>
<evidence type="ECO:0000313" key="1">
    <source>
        <dbReference type="EMBL" id="KAK7752166.1"/>
    </source>
</evidence>
<evidence type="ECO:0000313" key="2">
    <source>
        <dbReference type="Proteomes" id="UP001320420"/>
    </source>
</evidence>
<dbReference type="AlphaFoldDB" id="A0AAN9YPF4"/>